<dbReference type="InterPro" id="IPR006450">
    <property type="entry name" value="Phage_HK97_gp6-like"/>
</dbReference>
<evidence type="ECO:0000313" key="1">
    <source>
        <dbReference type="EMBL" id="MPQ83808.1"/>
    </source>
</evidence>
<sequence>MSMPVTDLLSIALMRKHLRVDHEDDDDLIELYAESALAWALWYCDNPALEVLANFPASFKNALLLLLGHSYSSREAVVIGTITAELPMGVESLLWASRNWRGVVDPAPEELP</sequence>
<name>A0A5N7JQZ7_9PSED</name>
<dbReference type="Pfam" id="PF05135">
    <property type="entry name" value="Phage_connect_1"/>
    <property type="match status" value="1"/>
</dbReference>
<dbReference type="Proteomes" id="UP000325438">
    <property type="component" value="Unassembled WGS sequence"/>
</dbReference>
<reference evidence="1 2" key="1">
    <citation type="submission" date="2019-09" db="EMBL/GenBank/DDBJ databases">
        <title>The draft genomes of Allium pathogen Pseudomonas sp.</title>
        <authorList>
            <person name="Fujikawa T."/>
            <person name="Sawada H."/>
        </authorList>
    </citation>
    <scope>NUCLEOTIDE SEQUENCE [LARGE SCALE GENOMIC DNA]</scope>
    <source>
        <strain evidence="1 2">MAFF 730085</strain>
    </source>
</reference>
<dbReference type="NCBIfam" id="TIGR01560">
    <property type="entry name" value="put_DNA_pack"/>
    <property type="match status" value="1"/>
</dbReference>
<dbReference type="EMBL" id="VUBA01000042">
    <property type="protein sequence ID" value="MPQ83808.1"/>
    <property type="molecule type" value="Genomic_DNA"/>
</dbReference>
<dbReference type="RefSeq" id="WP_152749003.1">
    <property type="nucleotide sequence ID" value="NZ_VUBA01000042.1"/>
</dbReference>
<dbReference type="Gene3D" id="1.10.3230.30">
    <property type="entry name" value="Phage gp6-like head-tail connector protein"/>
    <property type="match status" value="1"/>
</dbReference>
<organism evidence="1 2">
    <name type="scientific">Pseudomonas kitaguniensis</name>
    <dbReference type="NCBI Taxonomy" id="2607908"/>
    <lineage>
        <taxon>Bacteria</taxon>
        <taxon>Pseudomonadati</taxon>
        <taxon>Pseudomonadota</taxon>
        <taxon>Gammaproteobacteria</taxon>
        <taxon>Pseudomonadales</taxon>
        <taxon>Pseudomonadaceae</taxon>
        <taxon>Pseudomonas</taxon>
    </lineage>
</organism>
<dbReference type="InterPro" id="IPR021146">
    <property type="entry name" value="Phage_gp6-like_head-tail"/>
</dbReference>
<gene>
    <name evidence="1" type="ORF">F0170_07310</name>
</gene>
<dbReference type="CDD" id="cd08054">
    <property type="entry name" value="gp6"/>
    <property type="match status" value="1"/>
</dbReference>
<protein>
    <submittedName>
        <fullName evidence="1">Phage gp6-like head-tail connector protein</fullName>
    </submittedName>
</protein>
<comment type="caution">
    <text evidence="1">The sequence shown here is derived from an EMBL/GenBank/DDBJ whole genome shotgun (WGS) entry which is preliminary data.</text>
</comment>
<dbReference type="AlphaFoldDB" id="A0A5N7JQZ7"/>
<proteinExistence type="predicted"/>
<accession>A0A5N7JQZ7</accession>
<evidence type="ECO:0000313" key="2">
    <source>
        <dbReference type="Proteomes" id="UP000325438"/>
    </source>
</evidence>